<sequence>MAYDFERLLERAARVAEQADLFIVDSEETPVHFEANRLKSLQARQSSSVALRVIKEGRLGFAVSTRPDDGEKLLEMALETARFGQQVDFELPGPGAYPSIDVYDSAVLGVPTARMVELGERMISAVTGKHPDVLCDGGVETAAVSVRVMNSRGADAGYRKTVMGLGLQGTRVRGTDMLFVGDDRDDCRVIHDVDEVISNTLTQLERSGRNASVRSGELPVLFTPSGVVSAFIPALASALNGKLVFEGASPLSRRLGEVVLDENFSLYDDAAIPMRPTSRPCDDEGVPCRRTPLIENGRVANFYYDLKTAAKAGKTSTGNGSRGRGGAPAPSVNALVVASGQASFESLLSGIKEGLVVEYLMGAEQGNVLGGDFSGNVLLGYKVENGEIVGRVKDTVVAGNVYKLLSGITVGADARWQGGVFTPSIFCPAVPVAAK</sequence>
<dbReference type="STRING" id="1217799.DEALK_02790"/>
<dbReference type="GO" id="GO:0008237">
    <property type="term" value="F:metallopeptidase activity"/>
    <property type="evidence" value="ECO:0007669"/>
    <property type="project" value="InterPro"/>
</dbReference>
<dbReference type="EMBL" id="LFDV01000002">
    <property type="protein sequence ID" value="KTB47434.1"/>
    <property type="molecule type" value="Genomic_DNA"/>
</dbReference>
<organism evidence="4 5">
    <name type="scientific">Dehalogenimonas alkenigignens</name>
    <dbReference type="NCBI Taxonomy" id="1217799"/>
    <lineage>
        <taxon>Bacteria</taxon>
        <taxon>Bacillati</taxon>
        <taxon>Chloroflexota</taxon>
        <taxon>Dehalococcoidia</taxon>
        <taxon>Dehalococcoidales</taxon>
        <taxon>Dehalococcoidaceae</taxon>
        <taxon>Dehalogenimonas</taxon>
    </lineage>
</organism>
<evidence type="ECO:0000313" key="4">
    <source>
        <dbReference type="EMBL" id="KTB47434.1"/>
    </source>
</evidence>
<feature type="domain" description="Metalloprotease TldD/E N-terminal" evidence="2">
    <location>
        <begin position="19"/>
        <end position="79"/>
    </location>
</feature>
<protein>
    <submittedName>
        <fullName evidence="4">Putative Zn-dependent protease</fullName>
    </submittedName>
</protein>
<keyword evidence="5" id="KW-1185">Reference proteome</keyword>
<keyword evidence="4" id="KW-0645">Protease</keyword>
<dbReference type="InterPro" id="IPR036059">
    <property type="entry name" value="TldD/PmbA_sf"/>
</dbReference>
<dbReference type="AlphaFoldDB" id="A0A0W0GFU5"/>
<dbReference type="Proteomes" id="UP000053947">
    <property type="component" value="Unassembled WGS sequence"/>
</dbReference>
<name>A0A0W0GFU5_9CHLR</name>
<evidence type="ECO:0000313" key="5">
    <source>
        <dbReference type="Proteomes" id="UP000053947"/>
    </source>
</evidence>
<evidence type="ECO:0000259" key="2">
    <source>
        <dbReference type="Pfam" id="PF01523"/>
    </source>
</evidence>
<dbReference type="Gene3D" id="3.30.2290.10">
    <property type="entry name" value="PmbA/TldD superfamily"/>
    <property type="match status" value="1"/>
</dbReference>
<comment type="caution">
    <text evidence="4">The sequence shown here is derived from an EMBL/GenBank/DDBJ whole genome shotgun (WGS) entry which is preliminary data.</text>
</comment>
<dbReference type="GO" id="GO:0006508">
    <property type="term" value="P:proteolysis"/>
    <property type="evidence" value="ECO:0007669"/>
    <property type="project" value="UniProtKB-KW"/>
</dbReference>
<feature type="domain" description="Metalloprotease TldD/E C-terminal" evidence="3">
    <location>
        <begin position="215"/>
        <end position="432"/>
    </location>
</feature>
<evidence type="ECO:0000256" key="1">
    <source>
        <dbReference type="ARBA" id="ARBA00005836"/>
    </source>
</evidence>
<dbReference type="OrthoDB" id="9803618at2"/>
<accession>A0A0W0GFU5</accession>
<gene>
    <name evidence="4" type="ORF">DEALK_02790</name>
</gene>
<evidence type="ECO:0000259" key="3">
    <source>
        <dbReference type="Pfam" id="PF19289"/>
    </source>
</evidence>
<dbReference type="GO" id="GO:0005829">
    <property type="term" value="C:cytosol"/>
    <property type="evidence" value="ECO:0007669"/>
    <property type="project" value="TreeGrafter"/>
</dbReference>
<keyword evidence="4" id="KW-0378">Hydrolase</keyword>
<dbReference type="InterPro" id="IPR002510">
    <property type="entry name" value="Metalloprtase-TldD/E_N"/>
</dbReference>
<dbReference type="PATRIC" id="fig|1217799.6.peg.291"/>
<dbReference type="Pfam" id="PF19289">
    <property type="entry name" value="PmbA_TldD_3rd"/>
    <property type="match status" value="1"/>
</dbReference>
<dbReference type="PANTHER" id="PTHR43421:SF1">
    <property type="entry name" value="METALLOPROTEASE PMBA"/>
    <property type="match status" value="1"/>
</dbReference>
<proteinExistence type="inferred from homology"/>
<dbReference type="Pfam" id="PF01523">
    <property type="entry name" value="PmbA_TldD_1st"/>
    <property type="match status" value="1"/>
</dbReference>
<dbReference type="PANTHER" id="PTHR43421">
    <property type="entry name" value="METALLOPROTEASE PMBA"/>
    <property type="match status" value="1"/>
</dbReference>
<dbReference type="InterPro" id="IPR045569">
    <property type="entry name" value="Metalloprtase-TldD/E_C"/>
</dbReference>
<reference evidence="4 5" key="1">
    <citation type="submission" date="2015-06" db="EMBL/GenBank/DDBJ databases">
        <title>Genome sequence of the organohalide-respiring Dehalogenimonas alkenigignens type strain (IP3-3T).</title>
        <authorList>
            <person name="Key T.A."/>
            <person name="Richmond D.P."/>
            <person name="Bowman K.S."/>
            <person name="Cho Y.-J."/>
            <person name="Chun J."/>
            <person name="da Costa M.S."/>
            <person name="Rainey F.A."/>
            <person name="Moe W.M."/>
        </authorList>
    </citation>
    <scope>NUCLEOTIDE SEQUENCE [LARGE SCALE GENOMIC DNA]</scope>
    <source>
        <strain evidence="4 5">IP3-3</strain>
    </source>
</reference>
<dbReference type="InterPro" id="IPR035068">
    <property type="entry name" value="TldD/PmbA_N"/>
</dbReference>
<dbReference type="RefSeq" id="WP_058438003.1">
    <property type="nucleotide sequence ID" value="NZ_KQ758903.1"/>
</dbReference>
<comment type="similarity">
    <text evidence="1">Belongs to the peptidase U62 family.</text>
</comment>
<dbReference type="InterPro" id="IPR047657">
    <property type="entry name" value="PmbA"/>
</dbReference>
<dbReference type="SUPFAM" id="SSF111283">
    <property type="entry name" value="Putative modulator of DNA gyrase, PmbA/TldD"/>
    <property type="match status" value="1"/>
</dbReference>